<dbReference type="Pfam" id="PF12989">
    <property type="entry name" value="DUF3873"/>
    <property type="match status" value="1"/>
</dbReference>
<evidence type="ECO:0000313" key="2">
    <source>
        <dbReference type="Proteomes" id="UP000283538"/>
    </source>
</evidence>
<dbReference type="InterPro" id="IPR024356">
    <property type="entry name" value="DUF3873"/>
</dbReference>
<accession>A0A414M1J2</accession>
<gene>
    <name evidence="1" type="ORF">DW701_17460</name>
</gene>
<sequence length="129" mass="15249">MESITKNGVSTTTEKGQEKFVKCVLDAFRGTEYFQYDYRHTDGELFSTVAKTLEECCRRRDEWLQKKNRKALSTSVLKRIEEKKRLTKDEMGYEIGKIDPYHAAALYWDYLKRDEIRDVFNRIFGTSIA</sequence>
<organism evidence="1 2">
    <name type="scientific">Bacteroides eggerthii</name>
    <dbReference type="NCBI Taxonomy" id="28111"/>
    <lineage>
        <taxon>Bacteria</taxon>
        <taxon>Pseudomonadati</taxon>
        <taxon>Bacteroidota</taxon>
        <taxon>Bacteroidia</taxon>
        <taxon>Bacteroidales</taxon>
        <taxon>Bacteroidaceae</taxon>
        <taxon>Bacteroides</taxon>
    </lineage>
</organism>
<protein>
    <submittedName>
        <fullName evidence="1">DUF3873 domain-containing protein</fullName>
    </submittedName>
</protein>
<dbReference type="EMBL" id="QSLA01000047">
    <property type="protein sequence ID" value="RHF02012.1"/>
    <property type="molecule type" value="Genomic_DNA"/>
</dbReference>
<name>A0A414M1J2_9BACE</name>
<comment type="caution">
    <text evidence="1">The sequence shown here is derived from an EMBL/GenBank/DDBJ whole genome shotgun (WGS) entry which is preliminary data.</text>
</comment>
<proteinExistence type="predicted"/>
<reference evidence="1 2" key="1">
    <citation type="submission" date="2018-08" db="EMBL/GenBank/DDBJ databases">
        <title>A genome reference for cultivated species of the human gut microbiota.</title>
        <authorList>
            <person name="Zou Y."/>
            <person name="Xue W."/>
            <person name="Luo G."/>
        </authorList>
    </citation>
    <scope>NUCLEOTIDE SEQUENCE [LARGE SCALE GENOMIC DNA]</scope>
    <source>
        <strain evidence="1 2">AM26-26AC</strain>
    </source>
</reference>
<evidence type="ECO:0000313" key="1">
    <source>
        <dbReference type="EMBL" id="RHF02012.1"/>
    </source>
</evidence>
<dbReference type="AlphaFoldDB" id="A0A414M1J2"/>
<dbReference type="Proteomes" id="UP000283538">
    <property type="component" value="Unassembled WGS sequence"/>
</dbReference>